<dbReference type="InterPro" id="IPR027214">
    <property type="entry name" value="Cystatin"/>
</dbReference>
<proteinExistence type="inferred from homology"/>
<evidence type="ECO:0000313" key="6">
    <source>
        <dbReference type="Proteomes" id="UP000593562"/>
    </source>
</evidence>
<dbReference type="InterPro" id="IPR000010">
    <property type="entry name" value="Cystatin_dom"/>
</dbReference>
<keyword evidence="2 3" id="KW-0789">Thiol protease inhibitor</keyword>
<dbReference type="CDD" id="cd00042">
    <property type="entry name" value="CY"/>
    <property type="match status" value="1"/>
</dbReference>
<dbReference type="InParanoid" id="A0A7J7DVC4"/>
<dbReference type="GO" id="GO:0004869">
    <property type="term" value="F:cysteine-type endopeptidase inhibitor activity"/>
    <property type="evidence" value="ECO:0007669"/>
    <property type="project" value="UniProtKB-KW"/>
</dbReference>
<evidence type="ECO:0000256" key="1">
    <source>
        <dbReference type="ARBA" id="ARBA00022690"/>
    </source>
</evidence>
<dbReference type="SUPFAM" id="SSF54403">
    <property type="entry name" value="Cystatin/monellin"/>
    <property type="match status" value="1"/>
</dbReference>
<dbReference type="PANTHER" id="PTHR11413:SF110">
    <property type="entry name" value="CYSTEINE PROTEINASE INHIBITOR 6"/>
    <property type="match status" value="1"/>
</dbReference>
<feature type="domain" description="Cystatin" evidence="4">
    <location>
        <begin position="95"/>
        <end position="185"/>
    </location>
</feature>
<evidence type="ECO:0000256" key="3">
    <source>
        <dbReference type="RuleBase" id="RU362130"/>
    </source>
</evidence>
<protein>
    <recommendedName>
        <fullName evidence="3">Cysteine proteinase inhibitor</fullName>
    </recommendedName>
</protein>
<comment type="similarity">
    <text evidence="3">Belongs to the cystatin family. Phytocystatin subfamily.</text>
</comment>
<evidence type="ECO:0000259" key="4">
    <source>
        <dbReference type="SMART" id="SM00043"/>
    </source>
</evidence>
<name>A0A7J7DVC4_TRIWF</name>
<dbReference type="Gene3D" id="3.10.450.10">
    <property type="match status" value="1"/>
</dbReference>
<dbReference type="PROSITE" id="PS00287">
    <property type="entry name" value="CYSTATIN"/>
    <property type="match status" value="1"/>
</dbReference>
<organism evidence="5 6">
    <name type="scientific">Tripterygium wilfordii</name>
    <name type="common">Thunder God vine</name>
    <dbReference type="NCBI Taxonomy" id="458696"/>
    <lineage>
        <taxon>Eukaryota</taxon>
        <taxon>Viridiplantae</taxon>
        <taxon>Streptophyta</taxon>
        <taxon>Embryophyta</taxon>
        <taxon>Tracheophyta</taxon>
        <taxon>Spermatophyta</taxon>
        <taxon>Magnoliopsida</taxon>
        <taxon>eudicotyledons</taxon>
        <taxon>Gunneridae</taxon>
        <taxon>Pentapetalae</taxon>
        <taxon>rosids</taxon>
        <taxon>fabids</taxon>
        <taxon>Celastrales</taxon>
        <taxon>Celastraceae</taxon>
        <taxon>Tripterygium</taxon>
    </lineage>
</organism>
<gene>
    <name evidence="5" type="ORF">HS088_TW03G00654</name>
</gene>
<keyword evidence="1 3" id="KW-0646">Protease inhibitor</keyword>
<dbReference type="AlphaFoldDB" id="A0A7J7DVC4"/>
<comment type="caution">
    <text evidence="5">The sequence shown here is derived from an EMBL/GenBank/DDBJ whole genome shotgun (WGS) entry which is preliminary data.</text>
</comment>
<evidence type="ECO:0000313" key="5">
    <source>
        <dbReference type="EMBL" id="KAF5750320.1"/>
    </source>
</evidence>
<reference evidence="5 6" key="1">
    <citation type="journal article" date="2020" name="Nat. Commun.">
        <title>Genome of Tripterygium wilfordii and identification of cytochrome P450 involved in triptolide biosynthesis.</title>
        <authorList>
            <person name="Tu L."/>
            <person name="Su P."/>
            <person name="Zhang Z."/>
            <person name="Gao L."/>
            <person name="Wang J."/>
            <person name="Hu T."/>
            <person name="Zhou J."/>
            <person name="Zhang Y."/>
            <person name="Zhao Y."/>
            <person name="Liu Y."/>
            <person name="Song Y."/>
            <person name="Tong Y."/>
            <person name="Lu Y."/>
            <person name="Yang J."/>
            <person name="Xu C."/>
            <person name="Jia M."/>
            <person name="Peters R.J."/>
            <person name="Huang L."/>
            <person name="Gao W."/>
        </authorList>
    </citation>
    <scope>NUCLEOTIDE SEQUENCE [LARGE SCALE GENOMIC DNA]</scope>
    <source>
        <strain evidence="6">cv. XIE 37</strain>
        <tissue evidence="5">Leaf</tissue>
    </source>
</reference>
<dbReference type="PANTHER" id="PTHR11413">
    <property type="entry name" value="CYSTATIN FAMILY MEMBER"/>
    <property type="match status" value="1"/>
</dbReference>
<dbReference type="Proteomes" id="UP000593562">
    <property type="component" value="Unassembled WGS sequence"/>
</dbReference>
<sequence length="205" mass="23230">MPTIKIPAKFIKRFIGMKSGGVYNCVIPKTPNRINFQQSMPTIKVPAQFIKRFIGMKSGGVYNCLIPKTTNRINFQQSMPTIKVPAQFIKRFIRMQCGGVYDCHGALNSAEIESLARFAVQEFNKKENALLEFARVLKVREQVVAGMMYYLTLEAMDAGKKKIYEAEVWVMPWMNFQELQKFKHAGDGPSFASSDLGAKQGNFLI</sequence>
<dbReference type="InterPro" id="IPR046350">
    <property type="entry name" value="Cystatin_sf"/>
</dbReference>
<dbReference type="SMART" id="SM00043">
    <property type="entry name" value="CY"/>
    <property type="match status" value="1"/>
</dbReference>
<keyword evidence="6" id="KW-1185">Reference proteome</keyword>
<dbReference type="EMBL" id="JAAARO010000003">
    <property type="protein sequence ID" value="KAF5750320.1"/>
    <property type="molecule type" value="Genomic_DNA"/>
</dbReference>
<accession>A0A7J7DVC4</accession>
<dbReference type="InterPro" id="IPR018073">
    <property type="entry name" value="Prot_inh_cystat_CS"/>
</dbReference>
<dbReference type="Pfam" id="PF16845">
    <property type="entry name" value="SQAPI"/>
    <property type="match status" value="1"/>
</dbReference>
<evidence type="ECO:0000256" key="2">
    <source>
        <dbReference type="ARBA" id="ARBA00022704"/>
    </source>
</evidence>